<feature type="compositionally biased region" description="Pro residues" evidence="1">
    <location>
        <begin position="763"/>
        <end position="772"/>
    </location>
</feature>
<feature type="compositionally biased region" description="Low complexity" evidence="1">
    <location>
        <begin position="797"/>
        <end position="812"/>
    </location>
</feature>
<dbReference type="KEGG" id="bbes:BESB_060410"/>
<organism evidence="2 3">
    <name type="scientific">Besnoitia besnoiti</name>
    <name type="common">Apicomplexan protozoan</name>
    <dbReference type="NCBI Taxonomy" id="94643"/>
    <lineage>
        <taxon>Eukaryota</taxon>
        <taxon>Sar</taxon>
        <taxon>Alveolata</taxon>
        <taxon>Apicomplexa</taxon>
        <taxon>Conoidasida</taxon>
        <taxon>Coccidia</taxon>
        <taxon>Eucoccidiorida</taxon>
        <taxon>Eimeriorina</taxon>
        <taxon>Sarcocystidae</taxon>
        <taxon>Besnoitia</taxon>
    </lineage>
</organism>
<evidence type="ECO:0000313" key="2">
    <source>
        <dbReference type="EMBL" id="PFH35154.1"/>
    </source>
</evidence>
<dbReference type="GeneID" id="40310969"/>
<dbReference type="RefSeq" id="XP_029219163.1">
    <property type="nucleotide sequence ID" value="XM_029364455.1"/>
</dbReference>
<evidence type="ECO:0000256" key="1">
    <source>
        <dbReference type="SAM" id="MobiDB-lite"/>
    </source>
</evidence>
<feature type="compositionally biased region" description="Polar residues" evidence="1">
    <location>
        <begin position="815"/>
        <end position="834"/>
    </location>
</feature>
<dbReference type="Pfam" id="PF12314">
    <property type="entry name" value="IMCp"/>
    <property type="match status" value="1"/>
</dbReference>
<protein>
    <submittedName>
        <fullName evidence="2">Alveolin domain containing intermediate filament IMC9</fullName>
    </submittedName>
</protein>
<sequence length="834" mass="89242">MEDAASLASLSLQSPAGVPPMLRHCPSAEMSLSQSSGPASPPRLGGELRARTGPPSVSSTVAVSRRPTESQTSPLSAPYAEPSLTSLFPSPSSDFLSPVLQPAAHPPAVRGLRLQGTTSSAHSRQASNGTRRLGLEPQACPSLAPAHAKREPFVGALDTRALSSRGDAARSQNPRPEQGTGAPHAPAPRPASPLSSRFTSCLPEKKALAAPANELPLAPHATLAHASQPLPSLSGFTAAAPSPSSEAFAGFAAPSLASILAAPGPGAGATAGFAAGLSRASGGAVVRAEAERDLRGGRAEREQRAALPAGAHCRGHELISTQDAPSTQRPAAAASSLSCASACCGSQSDDDASARDVALVTSQSGERLAGDAALAVGSSRSASPLLRSSRQLDALSQVYIPDSLRCEPQVVEKVITVPRVIYEEKITEVPQVVMRERVVEVPQVVRKEKVVQVPKIEVKEKIVEVPVVKYVDKVVEVPHCVVEQKIVSVDEVIRQEKIVHVPKIEVVERIIKTPKIVQVEKIIEVPRIEYREVEVEKIVEVPKVEIKYVEREVPVPQKVIRHVPVDKIVHVRQKKFVEKIVKVPVPRYIEVPKYIEQPVPREKFVRVEKKIERKVPTPQPQETYQEVEKPIYVTKYIERPVPVPTERIVEEHVPVEVPREVVVEKPYDVVRRVEKPVEVAVPFVSGDPLILTPAGYVPFQEFARKTQALTPQEKLFYERQSESFLNRISSSGAATLSPRPPAMSVRPTTVSPRPTTAVATGPGPQPAAPGGPPSGVVESSRGDQAWHPHSVTPGFAPPVAALSQASQQSAYPFSPLNSPSGYSGSQPHPSQRVD</sequence>
<feature type="compositionally biased region" description="Low complexity" evidence="1">
    <location>
        <begin position="744"/>
        <end position="762"/>
    </location>
</feature>
<comment type="caution">
    <text evidence="2">The sequence shown here is derived from an EMBL/GenBank/DDBJ whole genome shotgun (WGS) entry which is preliminary data.</text>
</comment>
<feature type="compositionally biased region" description="Polar residues" evidence="1">
    <location>
        <begin position="115"/>
        <end position="130"/>
    </location>
</feature>
<dbReference type="Proteomes" id="UP000224006">
    <property type="component" value="Chromosome V"/>
</dbReference>
<proteinExistence type="predicted"/>
<keyword evidence="3" id="KW-1185">Reference proteome</keyword>
<name>A0A2A9MD70_BESBE</name>
<feature type="compositionally biased region" description="Low complexity" evidence="1">
    <location>
        <begin position="82"/>
        <end position="100"/>
    </location>
</feature>
<evidence type="ECO:0000313" key="3">
    <source>
        <dbReference type="Proteomes" id="UP000224006"/>
    </source>
</evidence>
<accession>A0A2A9MD70</accession>
<dbReference type="AlphaFoldDB" id="A0A2A9MD70"/>
<feature type="compositionally biased region" description="Low complexity" evidence="1">
    <location>
        <begin position="1"/>
        <end position="12"/>
    </location>
</feature>
<feature type="region of interest" description="Disordered" evidence="1">
    <location>
        <begin position="1"/>
        <end position="197"/>
    </location>
</feature>
<gene>
    <name evidence="2" type="ORF">BESB_060410</name>
</gene>
<dbReference type="VEuPathDB" id="ToxoDB:BESB_060410"/>
<dbReference type="STRING" id="94643.A0A2A9MD70"/>
<dbReference type="EMBL" id="NWUJ01000005">
    <property type="protein sequence ID" value="PFH35154.1"/>
    <property type="molecule type" value="Genomic_DNA"/>
</dbReference>
<feature type="region of interest" description="Disordered" evidence="1">
    <location>
        <begin position="730"/>
        <end position="834"/>
    </location>
</feature>
<reference evidence="2 3" key="1">
    <citation type="submission" date="2017-09" db="EMBL/GenBank/DDBJ databases">
        <title>Genome sequencing of Besnoitia besnoiti strain Bb-Ger1.</title>
        <authorList>
            <person name="Schares G."/>
            <person name="Venepally P."/>
            <person name="Lorenzi H.A."/>
        </authorList>
    </citation>
    <scope>NUCLEOTIDE SEQUENCE [LARGE SCALE GENOMIC DNA]</scope>
    <source>
        <strain evidence="2 3">Bb-Ger1</strain>
    </source>
</reference>
<dbReference type="InterPro" id="IPR022086">
    <property type="entry name" value="IMCp"/>
</dbReference>
<dbReference type="OrthoDB" id="330888at2759"/>